<feature type="compositionally biased region" description="Acidic residues" evidence="1">
    <location>
        <begin position="430"/>
        <end position="479"/>
    </location>
</feature>
<name>A0A6A6VHY3_9PLEO</name>
<feature type="compositionally biased region" description="Polar residues" evidence="1">
    <location>
        <begin position="148"/>
        <end position="158"/>
    </location>
</feature>
<feature type="region of interest" description="Disordered" evidence="1">
    <location>
        <begin position="127"/>
        <end position="174"/>
    </location>
</feature>
<accession>A0A6A6VHY3</accession>
<dbReference type="PANTHER" id="PTHR12661:SF5">
    <property type="entry name" value="SUPPRESSOR OF SWI4 1 HOMOLOG"/>
    <property type="match status" value="1"/>
</dbReference>
<dbReference type="AlphaFoldDB" id="A0A6A6VHY3"/>
<proteinExistence type="predicted"/>
<dbReference type="EMBL" id="MU006568">
    <property type="protein sequence ID" value="KAF2748821.1"/>
    <property type="molecule type" value="Genomic_DNA"/>
</dbReference>
<dbReference type="GO" id="GO:0019843">
    <property type="term" value="F:rRNA binding"/>
    <property type="evidence" value="ECO:0007669"/>
    <property type="project" value="TreeGrafter"/>
</dbReference>
<feature type="compositionally biased region" description="Basic residues" evidence="1">
    <location>
        <begin position="55"/>
        <end position="69"/>
    </location>
</feature>
<feature type="compositionally biased region" description="Pro residues" evidence="1">
    <location>
        <begin position="290"/>
        <end position="306"/>
    </location>
</feature>
<dbReference type="GO" id="GO:0030687">
    <property type="term" value="C:preribosome, large subunit precursor"/>
    <property type="evidence" value="ECO:0007669"/>
    <property type="project" value="TreeGrafter"/>
</dbReference>
<sequence length="828" mass="92603">MSYTGRHHAPYNAEKCGHFLHPSLHERTRLCTDCLSVVASRREQKAIKELEQAKKHSRSVKGEKRRRKEHEKEFDRIHDEVELPAVGQCRLCNMEANFQSLQDHQLWIEIRALWENEDRPWWERGGSWQQTEAKRQEDPAATALLPTSPKTQGITLSESTAGPSSSRAGPSPSLAVLSSSLAGQSLSIAGPSTQSIPDRTADKEFFVWLETLTFGGPARPMRKRKSPASAQVIRAKCNAQRGRHLVALLRRHGGGWYGGSIENLPSKLPLKAVMAKKRKALTPSLDVHSPVPPLPTSLRTPPPVPAKPSRLSMAVERTELSTSPEPGPSEAAQKRIEATIGYLYVVAAKPGSMIGPDHYQKILNSDWSIIARKGPQYSYREMSRSDGRAPWVQGPEWRAVPLHIGFPMSSTSRTVPRESTTPDITSIQIEEVDPDDEEDDEDEDGDDKDNDDKDNDDKDNDDKDNDDKDNDDKDSDDKDNDDKANDDKEDDDKEDDDKEDDDKEDDDKEDDDKEDDDKEDDKDDKDDDDDDDADRPHDPPKAGELNSVKLWDLAESSTAAYRGESFRTKPGASPFSSSFSLRGGSTAAKRGESFRTKPVVSAFASSFSLVGGSTVANLGELFRTKPGVPAFSSSFSREPEKDDKKDTVEREQGTGAQDRKGKNVQVTKDAICESSSTRNVQVPANITSEASQSQSQTSHWNEVKKEKPSKVRRKQKKEEKRRERGLREKERRERERSERELRHRELREKVLREKPNERGKAGDVSKKDDLDTSRLEVVDTAAGASGTPGSARDQVPESARSKAIRPPVIVLGTERDLVHTKIVRHTFY</sequence>
<evidence type="ECO:0000313" key="3">
    <source>
        <dbReference type="Proteomes" id="UP000799440"/>
    </source>
</evidence>
<feature type="region of interest" description="Disordered" evidence="1">
    <location>
        <begin position="284"/>
        <end position="330"/>
    </location>
</feature>
<evidence type="ECO:0000313" key="2">
    <source>
        <dbReference type="EMBL" id="KAF2748821.1"/>
    </source>
</evidence>
<feature type="compositionally biased region" description="Low complexity" evidence="1">
    <location>
        <begin position="780"/>
        <end position="791"/>
    </location>
</feature>
<dbReference type="InterPro" id="IPR045112">
    <property type="entry name" value="PPAN-like"/>
</dbReference>
<reference evidence="2" key="1">
    <citation type="journal article" date="2020" name="Stud. Mycol.">
        <title>101 Dothideomycetes genomes: a test case for predicting lifestyles and emergence of pathogens.</title>
        <authorList>
            <person name="Haridas S."/>
            <person name="Albert R."/>
            <person name="Binder M."/>
            <person name="Bloem J."/>
            <person name="Labutti K."/>
            <person name="Salamov A."/>
            <person name="Andreopoulos B."/>
            <person name="Baker S."/>
            <person name="Barry K."/>
            <person name="Bills G."/>
            <person name="Bluhm B."/>
            <person name="Cannon C."/>
            <person name="Castanera R."/>
            <person name="Culley D."/>
            <person name="Daum C."/>
            <person name="Ezra D."/>
            <person name="Gonzalez J."/>
            <person name="Henrissat B."/>
            <person name="Kuo A."/>
            <person name="Liang C."/>
            <person name="Lipzen A."/>
            <person name="Lutzoni F."/>
            <person name="Magnuson J."/>
            <person name="Mondo S."/>
            <person name="Nolan M."/>
            <person name="Ohm R."/>
            <person name="Pangilinan J."/>
            <person name="Park H.-J."/>
            <person name="Ramirez L."/>
            <person name="Alfaro M."/>
            <person name="Sun H."/>
            <person name="Tritt A."/>
            <person name="Yoshinaga Y."/>
            <person name="Zwiers L.-H."/>
            <person name="Turgeon B."/>
            <person name="Goodwin S."/>
            <person name="Spatafora J."/>
            <person name="Crous P."/>
            <person name="Grigoriev I."/>
        </authorList>
    </citation>
    <scope>NUCLEOTIDE SEQUENCE</scope>
    <source>
        <strain evidence="2">CBS 119925</strain>
    </source>
</reference>
<feature type="compositionally biased region" description="Polar residues" evidence="1">
    <location>
        <begin position="673"/>
        <end position="690"/>
    </location>
</feature>
<organism evidence="2 3">
    <name type="scientific">Sporormia fimetaria CBS 119925</name>
    <dbReference type="NCBI Taxonomy" id="1340428"/>
    <lineage>
        <taxon>Eukaryota</taxon>
        <taxon>Fungi</taxon>
        <taxon>Dikarya</taxon>
        <taxon>Ascomycota</taxon>
        <taxon>Pezizomycotina</taxon>
        <taxon>Dothideomycetes</taxon>
        <taxon>Pleosporomycetidae</taxon>
        <taxon>Pleosporales</taxon>
        <taxon>Sporormiaceae</taxon>
        <taxon>Sporormia</taxon>
    </lineage>
</organism>
<feature type="region of interest" description="Disordered" evidence="1">
    <location>
        <begin position="51"/>
        <end position="72"/>
    </location>
</feature>
<gene>
    <name evidence="2" type="ORF">M011DRAFT_485475</name>
</gene>
<feature type="compositionally biased region" description="Basic and acidic residues" evidence="1">
    <location>
        <begin position="716"/>
        <end position="777"/>
    </location>
</feature>
<dbReference type="PANTHER" id="PTHR12661">
    <property type="entry name" value="PETER PAN-RELATED"/>
    <property type="match status" value="1"/>
</dbReference>
<feature type="region of interest" description="Disordered" evidence="1">
    <location>
        <begin position="406"/>
        <end position="594"/>
    </location>
</feature>
<feature type="compositionally biased region" description="Acidic residues" evidence="1">
    <location>
        <begin position="487"/>
        <end position="533"/>
    </location>
</feature>
<dbReference type="GO" id="GO:0000027">
    <property type="term" value="P:ribosomal large subunit assembly"/>
    <property type="evidence" value="ECO:0007669"/>
    <property type="project" value="TreeGrafter"/>
</dbReference>
<feature type="compositionally biased region" description="Polar residues" evidence="1">
    <location>
        <begin position="408"/>
        <end position="428"/>
    </location>
</feature>
<protein>
    <submittedName>
        <fullName evidence="2">Uncharacterized protein</fullName>
    </submittedName>
</protein>
<feature type="region of interest" description="Disordered" evidence="1">
    <location>
        <begin position="626"/>
        <end position="802"/>
    </location>
</feature>
<feature type="compositionally biased region" description="Low complexity" evidence="1">
    <location>
        <begin position="159"/>
        <end position="174"/>
    </location>
</feature>
<evidence type="ECO:0000256" key="1">
    <source>
        <dbReference type="SAM" id="MobiDB-lite"/>
    </source>
</evidence>
<feature type="compositionally biased region" description="Basic and acidic residues" evidence="1">
    <location>
        <begin position="637"/>
        <end position="661"/>
    </location>
</feature>
<keyword evidence="3" id="KW-1185">Reference proteome</keyword>
<dbReference type="Proteomes" id="UP000799440">
    <property type="component" value="Unassembled WGS sequence"/>
</dbReference>